<sequence length="68" mass="7747">MQSNLLIALFLEKNYCFQNILRCLVLVYTMAPQTVVSPMYLLLSPGRYYYVSCVHVSIAANRKIATSL</sequence>
<dbReference type="EMBL" id="AK356901">
    <property type="protein sequence ID" value="BAJ88116.1"/>
    <property type="molecule type" value="mRNA"/>
</dbReference>
<organism evidence="1">
    <name type="scientific">Hordeum vulgare subsp. vulgare</name>
    <name type="common">Domesticated barley</name>
    <dbReference type="NCBI Taxonomy" id="112509"/>
    <lineage>
        <taxon>Eukaryota</taxon>
        <taxon>Viridiplantae</taxon>
        <taxon>Streptophyta</taxon>
        <taxon>Embryophyta</taxon>
        <taxon>Tracheophyta</taxon>
        <taxon>Spermatophyta</taxon>
        <taxon>Magnoliopsida</taxon>
        <taxon>Liliopsida</taxon>
        <taxon>Poales</taxon>
        <taxon>Poaceae</taxon>
        <taxon>BOP clade</taxon>
        <taxon>Pooideae</taxon>
        <taxon>Triticodae</taxon>
        <taxon>Triticeae</taxon>
        <taxon>Hordeinae</taxon>
        <taxon>Hordeum</taxon>
    </lineage>
</organism>
<accession>F2CZ45</accession>
<protein>
    <submittedName>
        <fullName evidence="1">Predicted protein</fullName>
    </submittedName>
</protein>
<reference evidence="1" key="1">
    <citation type="journal article" date="2011" name="Plant Physiol.">
        <title>Comprehensive sequence analysis of 24,783 barley full-length cDNAs derived from 12 clone libraries.</title>
        <authorList>
            <person name="Matsumoto T."/>
            <person name="Tanaka T."/>
            <person name="Sakai H."/>
            <person name="Amano N."/>
            <person name="Kanamori H."/>
            <person name="Kurita K."/>
            <person name="Kikuta A."/>
            <person name="Kamiya K."/>
            <person name="Yamamoto M."/>
            <person name="Ikawa H."/>
            <person name="Fujii N."/>
            <person name="Hori K."/>
            <person name="Itoh T."/>
            <person name="Sato K."/>
        </authorList>
    </citation>
    <scope>NUCLEOTIDE SEQUENCE</scope>
</reference>
<dbReference type="AlphaFoldDB" id="F2CZ45"/>
<proteinExistence type="evidence at transcript level"/>
<evidence type="ECO:0000313" key="1">
    <source>
        <dbReference type="EMBL" id="BAJ88116.1"/>
    </source>
</evidence>
<name>F2CZ45_HORVV</name>